<dbReference type="CDD" id="cd06223">
    <property type="entry name" value="PRTases_typeI"/>
    <property type="match status" value="1"/>
</dbReference>
<dbReference type="InterPro" id="IPR000836">
    <property type="entry name" value="PRTase_dom"/>
</dbReference>
<dbReference type="RefSeq" id="WP_263123855.1">
    <property type="nucleotide sequence ID" value="NZ_CP106753.1"/>
</dbReference>
<evidence type="ECO:0000259" key="2">
    <source>
        <dbReference type="Pfam" id="PF00156"/>
    </source>
</evidence>
<comment type="similarity">
    <text evidence="1">Belongs to the ComF/GntX family.</text>
</comment>
<sequence>MSILNNAVVRTLLGQLARLAPPAACLLCGSPCRTGLCPPCQTELPLLPPTRCTVCAIPIGHGGCCGRCLARPPAFAATHARYAYAGWLASAIQAGKFGNQWHLFALLGRELAVQLPVPAVDGLVPVPLSGTRLRERGFNQAQELAGALGRHWHLPVHHGALLRRHDRGHQTRLGRAARRRNVRGAFQAPAPLAGLTLLLVDDVMTSGATLDAAARALLVAGAARVECCVLARTL</sequence>
<feature type="domain" description="Phosphoribosyltransferase" evidence="2">
    <location>
        <begin position="188"/>
        <end position="232"/>
    </location>
</feature>
<dbReference type="PANTHER" id="PTHR47505">
    <property type="entry name" value="DNA UTILIZATION PROTEIN YHGH"/>
    <property type="match status" value="1"/>
</dbReference>
<accession>A0ABY6DJM6</accession>
<dbReference type="Gene3D" id="3.40.50.2020">
    <property type="match status" value="1"/>
</dbReference>
<name>A0ABY6DJM6_9NEIS</name>
<gene>
    <name evidence="3" type="ORF">N8I74_14680</name>
</gene>
<keyword evidence="4" id="KW-1185">Reference proteome</keyword>
<evidence type="ECO:0000256" key="1">
    <source>
        <dbReference type="ARBA" id="ARBA00008007"/>
    </source>
</evidence>
<dbReference type="PANTHER" id="PTHR47505:SF1">
    <property type="entry name" value="DNA UTILIZATION PROTEIN YHGH"/>
    <property type="match status" value="1"/>
</dbReference>
<dbReference type="InterPro" id="IPR051910">
    <property type="entry name" value="ComF/GntX_DNA_util-trans"/>
</dbReference>
<protein>
    <submittedName>
        <fullName evidence="3">ComF family protein</fullName>
    </submittedName>
</protein>
<dbReference type="SUPFAM" id="SSF53271">
    <property type="entry name" value="PRTase-like"/>
    <property type="match status" value="1"/>
</dbReference>
<evidence type="ECO:0000313" key="3">
    <source>
        <dbReference type="EMBL" id="UXY14555.1"/>
    </source>
</evidence>
<dbReference type="InterPro" id="IPR029057">
    <property type="entry name" value="PRTase-like"/>
</dbReference>
<proteinExistence type="inferred from homology"/>
<organism evidence="3 4">
    <name type="scientific">Chitiniphilus purpureus</name>
    <dbReference type="NCBI Taxonomy" id="2981137"/>
    <lineage>
        <taxon>Bacteria</taxon>
        <taxon>Pseudomonadati</taxon>
        <taxon>Pseudomonadota</taxon>
        <taxon>Betaproteobacteria</taxon>
        <taxon>Neisseriales</taxon>
        <taxon>Chitinibacteraceae</taxon>
        <taxon>Chitiniphilus</taxon>
    </lineage>
</organism>
<dbReference type="Pfam" id="PF00156">
    <property type="entry name" value="Pribosyltran"/>
    <property type="match status" value="1"/>
</dbReference>
<reference evidence="3" key="1">
    <citation type="submission" date="2022-10" db="EMBL/GenBank/DDBJ databases">
        <title>Chitiniphilus purpureus sp. nov., a novel chitin-degrading bacterium isolated from crawfish pond sediment.</title>
        <authorList>
            <person name="Li K."/>
        </authorList>
    </citation>
    <scope>NUCLEOTIDE SEQUENCE</scope>
    <source>
        <strain evidence="3">CD1</strain>
    </source>
</reference>
<evidence type="ECO:0000313" key="4">
    <source>
        <dbReference type="Proteomes" id="UP001061302"/>
    </source>
</evidence>
<dbReference type="EMBL" id="CP106753">
    <property type="protein sequence ID" value="UXY14555.1"/>
    <property type="molecule type" value="Genomic_DNA"/>
</dbReference>
<dbReference type="Proteomes" id="UP001061302">
    <property type="component" value="Chromosome"/>
</dbReference>